<dbReference type="Proteomes" id="UP000595466">
    <property type="component" value="Chromosome"/>
</dbReference>
<feature type="domain" description="TNT" evidence="1">
    <location>
        <begin position="5"/>
        <end position="48"/>
    </location>
</feature>
<proteinExistence type="predicted"/>
<protein>
    <submittedName>
        <fullName evidence="2">Glycohydrolase toxin TNT-related protein</fullName>
    </submittedName>
</protein>
<evidence type="ECO:0000313" key="3">
    <source>
        <dbReference type="Proteomes" id="UP000595466"/>
    </source>
</evidence>
<evidence type="ECO:0000313" key="2">
    <source>
        <dbReference type="EMBL" id="QQM61285.1"/>
    </source>
</evidence>
<dbReference type="RefSeq" id="WP_114071742.1">
    <property type="nucleotide sequence ID" value="NZ_AP028153.1"/>
</dbReference>
<dbReference type="EMBL" id="CP066817">
    <property type="protein sequence ID" value="QQM61285.1"/>
    <property type="molecule type" value="Genomic_DNA"/>
</dbReference>
<sequence>MSGTTGTPSEKLSLKPGTDTSVYRVIKKIPNVERAKVVPWFGMPSGGI</sequence>
<accession>A0AAX1K9Z2</accession>
<organism evidence="2 3">
    <name type="scientific">Lactiplantibacillus plantarum</name>
    <name type="common">Lactobacillus plantarum</name>
    <dbReference type="NCBI Taxonomy" id="1590"/>
    <lineage>
        <taxon>Bacteria</taxon>
        <taxon>Bacillati</taxon>
        <taxon>Bacillota</taxon>
        <taxon>Bacilli</taxon>
        <taxon>Lactobacillales</taxon>
        <taxon>Lactobacillaceae</taxon>
        <taxon>Lactiplantibacillus</taxon>
    </lineage>
</organism>
<gene>
    <name evidence="2" type="ORF">JH395_01645</name>
</gene>
<evidence type="ECO:0000259" key="1">
    <source>
        <dbReference type="Pfam" id="PF14021"/>
    </source>
</evidence>
<reference evidence="2 3" key="1">
    <citation type="submission" date="2020-12" db="EMBL/GenBank/DDBJ databases">
        <title>Whole genome sequencing of Lactobacillus plantarum PC518.</title>
        <authorList>
            <person name="Guo Q."/>
        </authorList>
    </citation>
    <scope>NUCLEOTIDE SEQUENCE [LARGE SCALE GENOMIC DNA]</scope>
    <source>
        <strain evidence="2 3">PC518</strain>
    </source>
</reference>
<dbReference type="GO" id="GO:0050135">
    <property type="term" value="F:NADP+ nucleosidase activity"/>
    <property type="evidence" value="ECO:0007669"/>
    <property type="project" value="InterPro"/>
</dbReference>
<dbReference type="Pfam" id="PF14021">
    <property type="entry name" value="TNT"/>
    <property type="match status" value="1"/>
</dbReference>
<dbReference type="AlphaFoldDB" id="A0AAX1K9Z2"/>
<dbReference type="InterPro" id="IPR025331">
    <property type="entry name" value="TNT"/>
</dbReference>
<name>A0AAX1K9Z2_LACPN</name>